<accession>A0A6C0LDQ3</accession>
<keyword evidence="1" id="KW-0472">Membrane</keyword>
<keyword evidence="1" id="KW-1133">Transmembrane helix</keyword>
<reference evidence="2" key="1">
    <citation type="journal article" date="2020" name="Nature">
        <title>Giant virus diversity and host interactions through global metagenomics.</title>
        <authorList>
            <person name="Schulz F."/>
            <person name="Roux S."/>
            <person name="Paez-Espino D."/>
            <person name="Jungbluth S."/>
            <person name="Walsh D.A."/>
            <person name="Denef V.J."/>
            <person name="McMahon K.D."/>
            <person name="Konstantinidis K.T."/>
            <person name="Eloe-Fadrosh E.A."/>
            <person name="Kyrpides N.C."/>
            <person name="Woyke T."/>
        </authorList>
    </citation>
    <scope>NUCLEOTIDE SEQUENCE</scope>
    <source>
        <strain evidence="2">GVMAG-M-3300027804-47</strain>
    </source>
</reference>
<sequence length="480" mass="56849">MYVYVLIHIIYYIKINIYYSIITMFKEKSSKKKYISDNNEVFTLDAMHNNIIKKFELTNKDKEGFKILLQDLEAQSNLIMENIEIRKNIHSIDKDKEYMNSLWTSNIIIRERIIELKNNIKELDSYNEVEYYKNTSYILFQYYDTVEKQSNISNTHASISNGVCISASELLSRQPKIYKNDSKKKRSSVSATTINVLDALNNLNTENNLTGDSDKPFDTSSGTCVDAIHYSKSVKENAVDKSSLVDKYMSIINKKYVRNVEEEDIEICKNCKNQMTCLQHDAIIICNLCGYQELLLVEQNRPILKQNTKDTSHFSYKRINHFREWCNQVQGKESTDIPDEIFEKILTEIKKEKIVDTKTITYNKMRDILKRLRINKYYEHINYIINRINGIPTPQFSQELEDKLCNMFRNIQAPFLKHCPKDRKNFLSYSYVLYKFFQILGLNEYLKYFPLLKSREKLYVQDQIWKKICLELNYEIIPSL</sequence>
<evidence type="ECO:0000313" key="2">
    <source>
        <dbReference type="EMBL" id="QHU29079.1"/>
    </source>
</evidence>
<proteinExistence type="predicted"/>
<dbReference type="GO" id="GO:0046782">
    <property type="term" value="P:regulation of viral transcription"/>
    <property type="evidence" value="ECO:0007669"/>
    <property type="project" value="InterPro"/>
</dbReference>
<feature type="transmembrane region" description="Helical" evidence="1">
    <location>
        <begin position="6"/>
        <end position="25"/>
    </location>
</feature>
<organism evidence="2">
    <name type="scientific">viral metagenome</name>
    <dbReference type="NCBI Taxonomy" id="1070528"/>
    <lineage>
        <taxon>unclassified sequences</taxon>
        <taxon>metagenomes</taxon>
        <taxon>organismal metagenomes</taxon>
    </lineage>
</organism>
<protein>
    <recommendedName>
        <fullName evidence="3">Late transcription factor VLTF3-like protein</fullName>
    </recommendedName>
</protein>
<evidence type="ECO:0000256" key="1">
    <source>
        <dbReference type="SAM" id="Phobius"/>
    </source>
</evidence>
<dbReference type="EMBL" id="MN740480">
    <property type="protein sequence ID" value="QHU29079.1"/>
    <property type="molecule type" value="Genomic_DNA"/>
</dbReference>
<dbReference type="InterPro" id="IPR007031">
    <property type="entry name" value="Poxvirus_VLTF3"/>
</dbReference>
<keyword evidence="1" id="KW-0812">Transmembrane</keyword>
<name>A0A6C0LDQ3_9ZZZZ</name>
<dbReference type="AlphaFoldDB" id="A0A6C0LDQ3"/>
<evidence type="ECO:0008006" key="3">
    <source>
        <dbReference type="Google" id="ProtNLM"/>
    </source>
</evidence>
<dbReference type="Pfam" id="PF04947">
    <property type="entry name" value="Pox_VLTF3"/>
    <property type="match status" value="1"/>
</dbReference>